<dbReference type="SUPFAM" id="SSF53850">
    <property type="entry name" value="Periplasmic binding protein-like II"/>
    <property type="match status" value="1"/>
</dbReference>
<evidence type="ECO:0000313" key="2">
    <source>
        <dbReference type="EMBL" id="PZP36552.1"/>
    </source>
</evidence>
<accession>A0A2W5FZT7</accession>
<dbReference type="PANTHER" id="PTHR35936:SF6">
    <property type="entry name" value="AMINO ACID ABC TRANSPORTER SUBSTRATE-BINDING PAAT FAMILY PROTEIN"/>
    <property type="match status" value="1"/>
</dbReference>
<evidence type="ECO:0000313" key="3">
    <source>
        <dbReference type="Proteomes" id="UP000249633"/>
    </source>
</evidence>
<protein>
    <submittedName>
        <fullName evidence="2">ABC transporter substrate-binding protein</fullName>
    </submittedName>
</protein>
<dbReference type="EMBL" id="QFOD01000001">
    <property type="protein sequence ID" value="PZP36552.1"/>
    <property type="molecule type" value="Genomic_DNA"/>
</dbReference>
<dbReference type="Proteomes" id="UP000249633">
    <property type="component" value="Unassembled WGS sequence"/>
</dbReference>
<dbReference type="Gene3D" id="3.40.190.10">
    <property type="entry name" value="Periplasmic binding protein-like II"/>
    <property type="match status" value="2"/>
</dbReference>
<dbReference type="AlphaFoldDB" id="A0A2W5FZT7"/>
<comment type="caution">
    <text evidence="2">The sequence shown here is derived from an EMBL/GenBank/DDBJ whole genome shotgun (WGS) entry which is preliminary data.</text>
</comment>
<keyword evidence="1" id="KW-0732">Signal</keyword>
<feature type="chain" id="PRO_5016100060" evidence="1">
    <location>
        <begin position="46"/>
        <end position="271"/>
    </location>
</feature>
<organism evidence="2 3">
    <name type="scientific">Roseateles depolymerans</name>
    <dbReference type="NCBI Taxonomy" id="76731"/>
    <lineage>
        <taxon>Bacteria</taxon>
        <taxon>Pseudomonadati</taxon>
        <taxon>Pseudomonadota</taxon>
        <taxon>Betaproteobacteria</taxon>
        <taxon>Burkholderiales</taxon>
        <taxon>Sphaerotilaceae</taxon>
        <taxon>Roseateles</taxon>
    </lineage>
</organism>
<name>A0A2W5FZT7_9BURK</name>
<feature type="signal peptide" evidence="1">
    <location>
        <begin position="1"/>
        <end position="45"/>
    </location>
</feature>
<proteinExistence type="predicted"/>
<reference evidence="2 3" key="1">
    <citation type="submission" date="2017-08" db="EMBL/GenBank/DDBJ databases">
        <title>Infants hospitalized years apart are colonized by the same room-sourced microbial strains.</title>
        <authorList>
            <person name="Brooks B."/>
            <person name="Olm M.R."/>
            <person name="Firek B.A."/>
            <person name="Baker R."/>
            <person name="Thomas B.C."/>
            <person name="Morowitz M.J."/>
            <person name="Banfield J.F."/>
        </authorList>
    </citation>
    <scope>NUCLEOTIDE SEQUENCE [LARGE SCALE GENOMIC DNA]</scope>
    <source>
        <strain evidence="2">S2_012_000_R2_81</strain>
    </source>
</reference>
<evidence type="ECO:0000256" key="1">
    <source>
        <dbReference type="SAM" id="SignalP"/>
    </source>
</evidence>
<dbReference type="PANTHER" id="PTHR35936">
    <property type="entry name" value="MEMBRANE-BOUND LYTIC MUREIN TRANSGLYCOSYLASE F"/>
    <property type="match status" value="1"/>
</dbReference>
<sequence>MPQPGPVRRRAAPQARQAPQILRRSVPTSLAVALAAFVASAAALAGPAAVDDRTLLFIAPANHTLPFVGLQGGELRSGILKDLGEALAVRVGRQARFVVMPAKRAALALAQGEADGLCYTSPQWIDGAGLHWSRPLFDYVGVIARRGDAAAVTEIGQLAGVALGTVSGYHYPEVEQALGERFVRDDAPDMDRNLAKLAAGRIGYALTEKLTLDYSLRESPQQGLQLALQTTRYPTYCAFSPSRGLPLPGLDRALDAMLADGSLAKLLARYR</sequence>
<gene>
    <name evidence="2" type="ORF">DI603_00900</name>
</gene>